<keyword evidence="10 12" id="KW-0472">Membrane</keyword>
<evidence type="ECO:0000256" key="2">
    <source>
        <dbReference type="ARBA" id="ARBA00004906"/>
    </source>
</evidence>
<proteinExistence type="predicted"/>
<feature type="transmembrane region" description="Helical" evidence="12">
    <location>
        <begin position="123"/>
        <end position="143"/>
    </location>
</feature>
<dbReference type="OMA" id="ANHEIEL"/>
<evidence type="ECO:0000256" key="5">
    <source>
        <dbReference type="ARBA" id="ARBA00022723"/>
    </source>
</evidence>
<dbReference type="GO" id="GO:0034052">
    <property type="term" value="P:positive regulation of plant-type hypersensitive response"/>
    <property type="evidence" value="ECO:0000318"/>
    <property type="project" value="GO_Central"/>
</dbReference>
<feature type="transmembrane region" description="Helical" evidence="12">
    <location>
        <begin position="97"/>
        <end position="117"/>
    </location>
</feature>
<dbReference type="Pfam" id="PF25563">
    <property type="entry name" value="TPR_SYVN1_N"/>
    <property type="match status" value="1"/>
</dbReference>
<name>A0A804JT40_MUSAM</name>
<feature type="transmembrane region" description="Helical" evidence="12">
    <location>
        <begin position="253"/>
        <end position="272"/>
    </location>
</feature>
<evidence type="ECO:0000256" key="10">
    <source>
        <dbReference type="ARBA" id="ARBA00023136"/>
    </source>
</evidence>
<comment type="subcellular location">
    <subcellularLocation>
        <location evidence="1">Membrane</location>
        <topology evidence="1">Multi-pass membrane protein</topology>
    </subcellularLocation>
</comment>
<dbReference type="InParanoid" id="A0A804JT40"/>
<dbReference type="GO" id="GO:0043130">
    <property type="term" value="F:ubiquitin binding"/>
    <property type="evidence" value="ECO:0007669"/>
    <property type="project" value="InterPro"/>
</dbReference>
<dbReference type="InterPro" id="IPR057992">
    <property type="entry name" value="TPR_SYVN1_N"/>
</dbReference>
<dbReference type="PANTHER" id="PTHR15067">
    <property type="entry name" value="E3 UBIQUITIN-PROTEIN LIGASE RNF8"/>
    <property type="match status" value="1"/>
</dbReference>
<dbReference type="SMART" id="SM00184">
    <property type="entry name" value="RING"/>
    <property type="match status" value="1"/>
</dbReference>
<dbReference type="FunFam" id="3.30.40.10:FF:000259">
    <property type="entry name" value="E3 ubiquitin protein ligase RIN2"/>
    <property type="match status" value="1"/>
</dbReference>
<evidence type="ECO:0000256" key="6">
    <source>
        <dbReference type="ARBA" id="ARBA00022771"/>
    </source>
</evidence>
<dbReference type="EnsemblPlants" id="Ma07_t07100.2">
    <property type="protein sequence ID" value="Ma07_p07100.2"/>
    <property type="gene ID" value="Ma07_g07100"/>
</dbReference>
<dbReference type="EMBL" id="HG996473">
    <property type="protein sequence ID" value="CAG1855863.1"/>
    <property type="molecule type" value="Genomic_DNA"/>
</dbReference>
<organism evidence="16 17">
    <name type="scientific">Musa acuminata subsp. malaccensis</name>
    <name type="common">Wild banana</name>
    <name type="synonym">Musa malaccensis</name>
    <dbReference type="NCBI Taxonomy" id="214687"/>
    <lineage>
        <taxon>Eukaryota</taxon>
        <taxon>Viridiplantae</taxon>
        <taxon>Streptophyta</taxon>
        <taxon>Embryophyta</taxon>
        <taxon>Tracheophyta</taxon>
        <taxon>Spermatophyta</taxon>
        <taxon>Magnoliopsida</taxon>
        <taxon>Liliopsida</taxon>
        <taxon>Zingiberales</taxon>
        <taxon>Musaceae</taxon>
        <taxon>Musa</taxon>
    </lineage>
</organism>
<dbReference type="InterPro" id="IPR003892">
    <property type="entry name" value="CUE"/>
</dbReference>
<evidence type="ECO:0000256" key="1">
    <source>
        <dbReference type="ARBA" id="ARBA00004141"/>
    </source>
</evidence>
<evidence type="ECO:0000256" key="8">
    <source>
        <dbReference type="ARBA" id="ARBA00022833"/>
    </source>
</evidence>
<keyword evidence="7" id="KW-0833">Ubl conjugation pathway</keyword>
<gene>
    <name evidence="15" type="ORF">GSMUA_47750.1</name>
</gene>
<keyword evidence="5" id="KW-0479">Metal-binding</keyword>
<dbReference type="Gene3D" id="1.10.8.10">
    <property type="entry name" value="DNA helicase RuvA subunit, C-terminal domain"/>
    <property type="match status" value="1"/>
</dbReference>
<evidence type="ECO:0000313" key="15">
    <source>
        <dbReference type="EMBL" id="CAG1855863.1"/>
    </source>
</evidence>
<dbReference type="GO" id="GO:0006511">
    <property type="term" value="P:ubiquitin-dependent protein catabolic process"/>
    <property type="evidence" value="ECO:0000318"/>
    <property type="project" value="GO_Central"/>
</dbReference>
<sequence length="581" mass="64797">MAVNYLCLSAFSTAVGLVGLQWWTVSSLDRMRSDGLFVGDGHGVSLESARRALELLLSSHVTVAMLVNFVINLYVLVVLLLKTLFFVRLNASETRKVLEGFVNYILYKGAFLLLVVPPDISQVIIWSSWLIFLCFLKIFQSLARDRLERLNASPSVTPLKYFRVFSALLMVLSADFLWMKLCMIYISHSSSLFMLLFFEPLCIAFETFQAIMVHGFQLLEICQGHSNKSAADCSADSDIQKTAAGSLSEWKGILIRHCGFILDMFTLAMVLGHYLMTWWLHGMAFHLVDVVLFLNSRALLSAIMKRIKTYINLWKSLSSLDGALPDASYEELCAYDDDCAICRGPMARAKKLWCNHLFHLVCLRSWLDQGLTEMYSCPICWRPLFVSSPRGHTRSISGNGTDDLQLPEYLNLGMNLQTVPDHASPLGASPNHQQNASDTIWRVAASDSSWAPPLANQGMAGAGTSSSVRPVGYGGVQMMMRQLASVSENFAHGSLDNDAWTPWPSQHTSMPSLPSSSSLRMNRNATGLHIRNTSPSVNNMSELLAMVDIVREVLPHIPDELIVQNLLRTNNIDITVNNLMQ</sequence>
<evidence type="ECO:0000256" key="3">
    <source>
        <dbReference type="ARBA" id="ARBA00022679"/>
    </source>
</evidence>
<dbReference type="PROSITE" id="PS50089">
    <property type="entry name" value="ZF_RING_2"/>
    <property type="match status" value="1"/>
</dbReference>
<dbReference type="GO" id="GO:0005829">
    <property type="term" value="C:cytosol"/>
    <property type="evidence" value="ECO:0000318"/>
    <property type="project" value="GO_Central"/>
</dbReference>
<evidence type="ECO:0000313" key="17">
    <source>
        <dbReference type="Proteomes" id="UP000012960"/>
    </source>
</evidence>
<evidence type="ECO:0000256" key="7">
    <source>
        <dbReference type="ARBA" id="ARBA00022786"/>
    </source>
</evidence>
<evidence type="ECO:0000313" key="16">
    <source>
        <dbReference type="EnsemblPlants" id="Ma07_p07100.2"/>
    </source>
</evidence>
<evidence type="ECO:0000256" key="9">
    <source>
        <dbReference type="ARBA" id="ARBA00022989"/>
    </source>
</evidence>
<dbReference type="GO" id="GO:0000151">
    <property type="term" value="C:ubiquitin ligase complex"/>
    <property type="evidence" value="ECO:0000318"/>
    <property type="project" value="GO_Central"/>
</dbReference>
<dbReference type="GO" id="GO:0061630">
    <property type="term" value="F:ubiquitin protein ligase activity"/>
    <property type="evidence" value="ECO:0000318"/>
    <property type="project" value="GO_Central"/>
</dbReference>
<evidence type="ECO:0000256" key="11">
    <source>
        <dbReference type="PROSITE-ProRule" id="PRU00175"/>
    </source>
</evidence>
<dbReference type="InterPro" id="IPR001841">
    <property type="entry name" value="Znf_RING"/>
</dbReference>
<evidence type="ECO:0000259" key="14">
    <source>
        <dbReference type="PROSITE" id="PS51140"/>
    </source>
</evidence>
<keyword evidence="4 12" id="KW-0812">Transmembrane</keyword>
<keyword evidence="17" id="KW-1185">Reference proteome</keyword>
<dbReference type="AlphaFoldDB" id="A0A804JT40"/>
<reference evidence="16" key="2">
    <citation type="submission" date="2021-05" db="UniProtKB">
        <authorList>
            <consortium name="EnsemblPlants"/>
        </authorList>
    </citation>
    <scope>IDENTIFICATION</scope>
    <source>
        <strain evidence="16">subsp. malaccensis</strain>
    </source>
</reference>
<dbReference type="Gramene" id="Ma07_t07100.2">
    <property type="protein sequence ID" value="Ma07_p07100.2"/>
    <property type="gene ID" value="Ma07_g07100"/>
</dbReference>
<feature type="domain" description="RING-type" evidence="13">
    <location>
        <begin position="339"/>
        <end position="380"/>
    </location>
</feature>
<dbReference type="GO" id="GO:0016567">
    <property type="term" value="P:protein ubiquitination"/>
    <property type="evidence" value="ECO:0000318"/>
    <property type="project" value="GO_Central"/>
</dbReference>
<protein>
    <submittedName>
        <fullName evidence="15">(wild Malaysian banana) hypothetical protein</fullName>
    </submittedName>
</protein>
<keyword evidence="9 12" id="KW-1133">Transmembrane helix</keyword>
<feature type="domain" description="CUE" evidence="14">
    <location>
        <begin position="542"/>
        <end position="581"/>
    </location>
</feature>
<keyword evidence="6 11" id="KW-0863">Zinc-finger</keyword>
<dbReference type="Proteomes" id="UP000012960">
    <property type="component" value="Unplaced"/>
</dbReference>
<dbReference type="FunCoup" id="A0A804JT40">
    <property type="interactions" value="883"/>
</dbReference>
<dbReference type="PROSITE" id="PS51140">
    <property type="entry name" value="CUE"/>
    <property type="match status" value="1"/>
</dbReference>
<dbReference type="InterPro" id="IPR013083">
    <property type="entry name" value="Znf_RING/FYVE/PHD"/>
</dbReference>
<dbReference type="GO" id="GO:0008270">
    <property type="term" value="F:zinc ion binding"/>
    <property type="evidence" value="ECO:0007669"/>
    <property type="project" value="UniProtKB-KW"/>
</dbReference>
<reference evidence="15" key="1">
    <citation type="submission" date="2021-03" db="EMBL/GenBank/DDBJ databases">
        <authorList>
            <consortium name="Genoscope - CEA"/>
            <person name="William W."/>
        </authorList>
    </citation>
    <scope>NUCLEOTIDE SEQUENCE</scope>
    <source>
        <strain evidence="15">Doubled-haploid Pahang</strain>
    </source>
</reference>
<evidence type="ECO:0000256" key="12">
    <source>
        <dbReference type="SAM" id="Phobius"/>
    </source>
</evidence>
<feature type="transmembrane region" description="Helical" evidence="12">
    <location>
        <begin position="192"/>
        <end position="213"/>
    </location>
</feature>
<evidence type="ECO:0000259" key="13">
    <source>
        <dbReference type="PROSITE" id="PS50089"/>
    </source>
</evidence>
<dbReference type="Pfam" id="PF02845">
    <property type="entry name" value="CUE"/>
    <property type="match status" value="1"/>
</dbReference>
<feature type="transmembrane region" description="Helical" evidence="12">
    <location>
        <begin position="63"/>
        <end position="85"/>
    </location>
</feature>
<feature type="transmembrane region" description="Helical" evidence="12">
    <location>
        <begin position="164"/>
        <end position="186"/>
    </location>
</feature>
<dbReference type="PANTHER" id="PTHR15067:SF4">
    <property type="entry name" value="E3 UBIQUITIN-PROTEIN LIGASE RNF8"/>
    <property type="match status" value="1"/>
</dbReference>
<keyword evidence="3" id="KW-0808">Transferase</keyword>
<dbReference type="GO" id="GO:0005886">
    <property type="term" value="C:plasma membrane"/>
    <property type="evidence" value="ECO:0000318"/>
    <property type="project" value="GO_Central"/>
</dbReference>
<comment type="pathway">
    <text evidence="2">Protein modification; protein ubiquitination.</text>
</comment>
<dbReference type="SUPFAM" id="SSF57850">
    <property type="entry name" value="RING/U-box"/>
    <property type="match status" value="1"/>
</dbReference>
<keyword evidence="8" id="KW-0862">Zinc</keyword>
<evidence type="ECO:0000256" key="4">
    <source>
        <dbReference type="ARBA" id="ARBA00022692"/>
    </source>
</evidence>
<dbReference type="Gene3D" id="3.30.40.10">
    <property type="entry name" value="Zinc/RING finger domain, C3HC4 (zinc finger)"/>
    <property type="match status" value="1"/>
</dbReference>
<accession>A0A804JT40</accession>
<dbReference type="Pfam" id="PF13639">
    <property type="entry name" value="zf-RING_2"/>
    <property type="match status" value="1"/>
</dbReference>
<dbReference type="OrthoDB" id="7759664at2759"/>